<proteinExistence type="predicted"/>
<comment type="caution">
    <text evidence="1">The sequence shown here is derived from an EMBL/GenBank/DDBJ whole genome shotgun (WGS) entry which is preliminary data.</text>
</comment>
<organism evidence="1 2">
    <name type="scientific">Gandjariella thermophila</name>
    <dbReference type="NCBI Taxonomy" id="1931992"/>
    <lineage>
        <taxon>Bacteria</taxon>
        <taxon>Bacillati</taxon>
        <taxon>Actinomycetota</taxon>
        <taxon>Actinomycetes</taxon>
        <taxon>Pseudonocardiales</taxon>
        <taxon>Pseudonocardiaceae</taxon>
        <taxon>Gandjariella</taxon>
    </lineage>
</organism>
<gene>
    <name evidence="1" type="ORF">GTS_13300</name>
</gene>
<dbReference type="Proteomes" id="UP000298860">
    <property type="component" value="Unassembled WGS sequence"/>
</dbReference>
<evidence type="ECO:0000313" key="2">
    <source>
        <dbReference type="Proteomes" id="UP000298860"/>
    </source>
</evidence>
<sequence length="60" mass="6333">MHIVAFPDGEEIPESLTAYCGELILRGTAEALTKPCGMPCTLCLWRAPLPPPPSELPAGA</sequence>
<keyword evidence="2" id="KW-1185">Reference proteome</keyword>
<dbReference type="EMBL" id="BJFL01000004">
    <property type="protein sequence ID" value="GDY29697.1"/>
    <property type="molecule type" value="Genomic_DNA"/>
</dbReference>
<evidence type="ECO:0000313" key="1">
    <source>
        <dbReference type="EMBL" id="GDY29697.1"/>
    </source>
</evidence>
<protein>
    <submittedName>
        <fullName evidence="1">Uncharacterized protein</fullName>
    </submittedName>
</protein>
<dbReference type="AlphaFoldDB" id="A0A4D4J6W2"/>
<reference evidence="2" key="1">
    <citation type="submission" date="2019-04" db="EMBL/GenBank/DDBJ databases">
        <title>Draft genome sequence of Pseudonocardiaceae bacterium SL3-2-4.</title>
        <authorList>
            <person name="Ningsih F."/>
            <person name="Yokota A."/>
            <person name="Sakai Y."/>
            <person name="Nanatani K."/>
            <person name="Yabe S."/>
            <person name="Oetari A."/>
            <person name="Sjamsuridzal W."/>
        </authorList>
    </citation>
    <scope>NUCLEOTIDE SEQUENCE [LARGE SCALE GENOMIC DNA]</scope>
    <source>
        <strain evidence="2">SL3-2-4</strain>
    </source>
</reference>
<accession>A0A4D4J6W2</accession>
<name>A0A4D4J6W2_9PSEU</name>